<evidence type="ECO:0000313" key="5">
    <source>
        <dbReference type="Proteomes" id="UP001596455"/>
    </source>
</evidence>
<evidence type="ECO:0000259" key="2">
    <source>
        <dbReference type="Pfam" id="PF23493"/>
    </source>
</evidence>
<dbReference type="RefSeq" id="WP_382393333.1">
    <property type="nucleotide sequence ID" value="NZ_JBHTCQ010000001.1"/>
</dbReference>
<dbReference type="Proteomes" id="UP001596455">
    <property type="component" value="Unassembled WGS sequence"/>
</dbReference>
<dbReference type="Pfam" id="PF23493">
    <property type="entry name" value="CysS_C"/>
    <property type="match status" value="1"/>
</dbReference>
<gene>
    <name evidence="4" type="ORF">ACFQQL_08830</name>
</gene>
<feature type="domain" description="Cysteinyl-tRNA ligase anticodon binding" evidence="2">
    <location>
        <begin position="174"/>
        <end position="223"/>
    </location>
</feature>
<dbReference type="InterPro" id="IPR056411">
    <property type="entry name" value="CysS_C"/>
</dbReference>
<evidence type="ECO:0000313" key="4">
    <source>
        <dbReference type="EMBL" id="MFC7405209.1"/>
    </source>
</evidence>
<comment type="caution">
    <text evidence="4">The sequence shown here is derived from an EMBL/GenBank/DDBJ whole genome shotgun (WGS) entry which is preliminary data.</text>
</comment>
<dbReference type="EMBL" id="JBHTCQ010000001">
    <property type="protein sequence ID" value="MFC7405209.1"/>
    <property type="molecule type" value="Genomic_DNA"/>
</dbReference>
<feature type="domain" description="YqeB PH" evidence="3">
    <location>
        <begin position="7"/>
        <end position="155"/>
    </location>
</feature>
<name>A0ABW2Q823_9MICO</name>
<reference evidence="5" key="1">
    <citation type="journal article" date="2019" name="Int. J. Syst. Evol. Microbiol.">
        <title>The Global Catalogue of Microorganisms (GCM) 10K type strain sequencing project: providing services to taxonomists for standard genome sequencing and annotation.</title>
        <authorList>
            <consortium name="The Broad Institute Genomics Platform"/>
            <consortium name="The Broad Institute Genome Sequencing Center for Infectious Disease"/>
            <person name="Wu L."/>
            <person name="Ma J."/>
        </authorList>
    </citation>
    <scope>NUCLEOTIDE SEQUENCE [LARGE SCALE GENOMIC DNA]</scope>
    <source>
        <strain evidence="5">JCM 1490</strain>
    </source>
</reference>
<keyword evidence="1" id="KW-0472">Membrane</keyword>
<evidence type="ECO:0008006" key="6">
    <source>
        <dbReference type="Google" id="ProtNLM"/>
    </source>
</evidence>
<evidence type="ECO:0000259" key="3">
    <source>
        <dbReference type="Pfam" id="PF23494"/>
    </source>
</evidence>
<accession>A0ABW2Q823</accession>
<dbReference type="Pfam" id="PF23494">
    <property type="entry name" value="bPH_10"/>
    <property type="match status" value="1"/>
</dbReference>
<sequence length="228" mass="25033">MPESSITVTLDKRLAPVFAAVGAALGLACSLAVGPVVGWLLRTVDGAPAPLRLIDQLPLVWAMPLLTVVGLVGGWIVFGIWGEEVGQVTVDAQDVVLTSGKRRATYARAEIAGIFLDKDELVLLDHQSHELSRTRSDSGLAGRLERAFGQFGYPWMGTTDPHDARFTTWVDRSRDLEPRAHELLRGRARALADKRPGAAEEAREELMRMGVVVRDRGEEQEYRRVEPG</sequence>
<dbReference type="InterPro" id="IPR057798">
    <property type="entry name" value="PH_YqeB"/>
</dbReference>
<keyword evidence="1" id="KW-0812">Transmembrane</keyword>
<keyword evidence="5" id="KW-1185">Reference proteome</keyword>
<protein>
    <recommendedName>
        <fullName evidence="6">PH domain-containing protein</fullName>
    </recommendedName>
</protein>
<evidence type="ECO:0000256" key="1">
    <source>
        <dbReference type="SAM" id="Phobius"/>
    </source>
</evidence>
<organism evidence="4 5">
    <name type="scientific">Georgenia alba</name>
    <dbReference type="NCBI Taxonomy" id="2233858"/>
    <lineage>
        <taxon>Bacteria</taxon>
        <taxon>Bacillati</taxon>
        <taxon>Actinomycetota</taxon>
        <taxon>Actinomycetes</taxon>
        <taxon>Micrococcales</taxon>
        <taxon>Bogoriellaceae</taxon>
        <taxon>Georgenia</taxon>
    </lineage>
</organism>
<feature type="transmembrane region" description="Helical" evidence="1">
    <location>
        <begin position="14"/>
        <end position="41"/>
    </location>
</feature>
<proteinExistence type="predicted"/>
<feature type="transmembrane region" description="Helical" evidence="1">
    <location>
        <begin position="61"/>
        <end position="81"/>
    </location>
</feature>
<keyword evidence="1" id="KW-1133">Transmembrane helix</keyword>